<dbReference type="EMBL" id="KN880488">
    <property type="protein sequence ID" value="KIY69223.1"/>
    <property type="molecule type" value="Genomic_DNA"/>
</dbReference>
<feature type="compositionally biased region" description="Polar residues" evidence="1">
    <location>
        <begin position="207"/>
        <end position="217"/>
    </location>
</feature>
<feature type="region of interest" description="Disordered" evidence="1">
    <location>
        <begin position="207"/>
        <end position="334"/>
    </location>
</feature>
<feature type="compositionally biased region" description="Basic and acidic residues" evidence="1">
    <location>
        <begin position="322"/>
        <end position="334"/>
    </location>
</feature>
<feature type="region of interest" description="Disordered" evidence="1">
    <location>
        <begin position="27"/>
        <end position="48"/>
    </location>
</feature>
<protein>
    <submittedName>
        <fullName evidence="3">DnaJ-domain-containing protein</fullName>
    </submittedName>
</protein>
<evidence type="ECO:0000259" key="2">
    <source>
        <dbReference type="PROSITE" id="PS50076"/>
    </source>
</evidence>
<dbReference type="GO" id="GO:0051087">
    <property type="term" value="F:protein-folding chaperone binding"/>
    <property type="evidence" value="ECO:0007669"/>
    <property type="project" value="TreeGrafter"/>
</dbReference>
<sequence length="334" mass="37353">MASRLYERLEIGRNATADEIRRAFHKQALKSHPDRLPRGHSATDKANAEEQFRLVSQAYEVLSDPEKRKIYDNYGTYPPPQAPQFAGGANSQRGYQDTRGYRTNGRATQYTFKDPFELFDEVFREMDRSFARDPFFSQSLGRGVGGMDMFSPFMGFNLGRGMLPMPFSTGGSQCSSSSFSYSSSSNNGVQQKSIQRTTDAHGNVMTIESHTDSSGNQHVKKTYPDGHVSYRVNGERQALPGSAPTPPLKQITRPPQSSHPAPPALPPHTTRPSPTPNMAWSTAATDGYNDNPRHGIYRQGSHSYSDYPNNRYDPPAHTRAGHRADVYDPTRYDY</sequence>
<dbReference type="InterPro" id="IPR018253">
    <property type="entry name" value="DnaJ_domain_CS"/>
</dbReference>
<dbReference type="InterPro" id="IPR036869">
    <property type="entry name" value="J_dom_sf"/>
</dbReference>
<dbReference type="PRINTS" id="PR00625">
    <property type="entry name" value="JDOMAIN"/>
</dbReference>
<dbReference type="GO" id="GO:0005737">
    <property type="term" value="C:cytoplasm"/>
    <property type="evidence" value="ECO:0007669"/>
    <property type="project" value="TreeGrafter"/>
</dbReference>
<keyword evidence="4" id="KW-1185">Reference proteome</keyword>
<dbReference type="STRING" id="1314674.A0A0D7BFC9"/>
<dbReference type="PROSITE" id="PS00636">
    <property type="entry name" value="DNAJ_1"/>
    <property type="match status" value="1"/>
</dbReference>
<evidence type="ECO:0000256" key="1">
    <source>
        <dbReference type="SAM" id="MobiDB-lite"/>
    </source>
</evidence>
<dbReference type="PANTHER" id="PTHR43948">
    <property type="entry name" value="DNAJ HOMOLOG SUBFAMILY B"/>
    <property type="match status" value="1"/>
</dbReference>
<dbReference type="Proteomes" id="UP000054007">
    <property type="component" value="Unassembled WGS sequence"/>
</dbReference>
<reference evidence="3 4" key="1">
    <citation type="journal article" date="2015" name="Fungal Genet. Biol.">
        <title>Evolution of novel wood decay mechanisms in Agaricales revealed by the genome sequences of Fistulina hepatica and Cylindrobasidium torrendii.</title>
        <authorList>
            <person name="Floudas D."/>
            <person name="Held B.W."/>
            <person name="Riley R."/>
            <person name="Nagy L.G."/>
            <person name="Koehler G."/>
            <person name="Ransdell A.S."/>
            <person name="Younus H."/>
            <person name="Chow J."/>
            <person name="Chiniquy J."/>
            <person name="Lipzen A."/>
            <person name="Tritt A."/>
            <person name="Sun H."/>
            <person name="Haridas S."/>
            <person name="LaButti K."/>
            <person name="Ohm R.A."/>
            <person name="Kues U."/>
            <person name="Blanchette R.A."/>
            <person name="Grigoriev I.V."/>
            <person name="Minto R.E."/>
            <person name="Hibbett D.S."/>
        </authorList>
    </citation>
    <scope>NUCLEOTIDE SEQUENCE [LARGE SCALE GENOMIC DNA]</scope>
    <source>
        <strain evidence="3 4">FP15055 ss-10</strain>
    </source>
</reference>
<feature type="domain" description="J" evidence="2">
    <location>
        <begin position="4"/>
        <end position="75"/>
    </location>
</feature>
<dbReference type="SMART" id="SM00271">
    <property type="entry name" value="DnaJ"/>
    <property type="match status" value="1"/>
</dbReference>
<dbReference type="PANTHER" id="PTHR43948:SF14">
    <property type="entry name" value="PROTEIN DNAJ, PUTATIVE-RELATED"/>
    <property type="match status" value="1"/>
</dbReference>
<evidence type="ECO:0000313" key="4">
    <source>
        <dbReference type="Proteomes" id="UP000054007"/>
    </source>
</evidence>
<gene>
    <name evidence="3" type="ORF">CYLTODRAFT_489122</name>
</gene>
<name>A0A0D7BFC9_9AGAR</name>
<dbReference type="AlphaFoldDB" id="A0A0D7BFC9"/>
<dbReference type="Pfam" id="PF00226">
    <property type="entry name" value="DnaJ"/>
    <property type="match status" value="1"/>
</dbReference>
<evidence type="ECO:0000313" key="3">
    <source>
        <dbReference type="EMBL" id="KIY69223.1"/>
    </source>
</evidence>
<proteinExistence type="predicted"/>
<feature type="compositionally biased region" description="Basic and acidic residues" evidence="1">
    <location>
        <begin position="31"/>
        <end position="48"/>
    </location>
</feature>
<dbReference type="OrthoDB" id="442087at2759"/>
<dbReference type="GO" id="GO:0005634">
    <property type="term" value="C:nucleus"/>
    <property type="evidence" value="ECO:0007669"/>
    <property type="project" value="TreeGrafter"/>
</dbReference>
<dbReference type="GO" id="GO:0044183">
    <property type="term" value="F:protein folding chaperone"/>
    <property type="evidence" value="ECO:0007669"/>
    <property type="project" value="TreeGrafter"/>
</dbReference>
<dbReference type="Gene3D" id="1.10.287.110">
    <property type="entry name" value="DnaJ domain"/>
    <property type="match status" value="1"/>
</dbReference>
<dbReference type="InterPro" id="IPR001623">
    <property type="entry name" value="DnaJ_domain"/>
</dbReference>
<dbReference type="CDD" id="cd06257">
    <property type="entry name" value="DnaJ"/>
    <property type="match status" value="1"/>
</dbReference>
<dbReference type="SUPFAM" id="SSF46565">
    <property type="entry name" value="Chaperone J-domain"/>
    <property type="match status" value="1"/>
</dbReference>
<dbReference type="PROSITE" id="PS50076">
    <property type="entry name" value="DNAJ_2"/>
    <property type="match status" value="1"/>
</dbReference>
<organism evidence="3 4">
    <name type="scientific">Cylindrobasidium torrendii FP15055 ss-10</name>
    <dbReference type="NCBI Taxonomy" id="1314674"/>
    <lineage>
        <taxon>Eukaryota</taxon>
        <taxon>Fungi</taxon>
        <taxon>Dikarya</taxon>
        <taxon>Basidiomycota</taxon>
        <taxon>Agaricomycotina</taxon>
        <taxon>Agaricomycetes</taxon>
        <taxon>Agaricomycetidae</taxon>
        <taxon>Agaricales</taxon>
        <taxon>Marasmiineae</taxon>
        <taxon>Physalacriaceae</taxon>
        <taxon>Cylindrobasidium</taxon>
    </lineage>
</organism>
<accession>A0A0D7BFC9</accession>
<dbReference type="GO" id="GO:0051082">
    <property type="term" value="F:unfolded protein binding"/>
    <property type="evidence" value="ECO:0007669"/>
    <property type="project" value="TreeGrafter"/>
</dbReference>